<evidence type="ECO:0000313" key="3">
    <source>
        <dbReference type="Proteomes" id="UP000245890"/>
    </source>
</evidence>
<evidence type="ECO:0000256" key="1">
    <source>
        <dbReference type="SAM" id="MobiDB-lite"/>
    </source>
</evidence>
<dbReference type="AlphaFoldDB" id="A0A2U0SBY8"/>
<proteinExistence type="predicted"/>
<keyword evidence="3" id="KW-1185">Reference proteome</keyword>
<dbReference type="Proteomes" id="UP000245890">
    <property type="component" value="Unassembled WGS sequence"/>
</dbReference>
<sequence>MNEFNNLLSAISALGRSLMVSYNQYMQNVQSNAPETEREIIRLHLSFLNTCSDVVKGRLAELDEAARSHADAATAGAHRGGPQTIDIEAD</sequence>
<accession>A0A2U0SBY8</accession>
<protein>
    <submittedName>
        <fullName evidence="2">Uncharacterized protein</fullName>
    </submittedName>
</protein>
<organism evidence="2 3">
    <name type="scientific">Sphingomonas pokkalii</name>
    <dbReference type="NCBI Taxonomy" id="2175090"/>
    <lineage>
        <taxon>Bacteria</taxon>
        <taxon>Pseudomonadati</taxon>
        <taxon>Pseudomonadota</taxon>
        <taxon>Alphaproteobacteria</taxon>
        <taxon>Sphingomonadales</taxon>
        <taxon>Sphingomonadaceae</taxon>
        <taxon>Sphingomonas</taxon>
    </lineage>
</organism>
<feature type="region of interest" description="Disordered" evidence="1">
    <location>
        <begin position="67"/>
        <end position="90"/>
    </location>
</feature>
<reference evidence="2 3" key="1">
    <citation type="submission" date="2018-05" db="EMBL/GenBank/DDBJ databases">
        <title>Description of Sphingomonas pokkalii sp nov, isolated from the rhizosphere of saline tolerant pokkali rice and its draft genome analysis.</title>
        <authorList>
            <person name="Menon R."/>
            <person name="Kumari S."/>
            <person name="Rameshkumar N."/>
        </authorList>
    </citation>
    <scope>NUCLEOTIDE SEQUENCE [LARGE SCALE GENOMIC DNA]</scope>
    <source>
        <strain evidence="2 3">L3B27</strain>
    </source>
</reference>
<evidence type="ECO:0000313" key="2">
    <source>
        <dbReference type="EMBL" id="PVX28886.1"/>
    </source>
</evidence>
<dbReference type="EMBL" id="QENQ01000001">
    <property type="protein sequence ID" value="PVX28886.1"/>
    <property type="molecule type" value="Genomic_DNA"/>
</dbReference>
<gene>
    <name evidence="2" type="ORF">DD559_05695</name>
</gene>
<name>A0A2U0SBY8_9SPHN</name>
<comment type="caution">
    <text evidence="2">The sequence shown here is derived from an EMBL/GenBank/DDBJ whole genome shotgun (WGS) entry which is preliminary data.</text>
</comment>